<dbReference type="EMBL" id="LZMS01000094">
    <property type="protein sequence ID" value="OBX59987.1"/>
    <property type="molecule type" value="Genomic_DNA"/>
</dbReference>
<feature type="chain" id="PRO_5008611940" evidence="1">
    <location>
        <begin position="26"/>
        <end position="135"/>
    </location>
</feature>
<gene>
    <name evidence="2" type="ORF">A9309_00880</name>
</gene>
<accession>A0A1B8PW95</accession>
<name>A0A1B8PW95_MORLA</name>
<comment type="caution">
    <text evidence="2">The sequence shown here is derived from an EMBL/GenBank/DDBJ whole genome shotgun (WGS) entry which is preliminary data.</text>
</comment>
<evidence type="ECO:0000313" key="2">
    <source>
        <dbReference type="EMBL" id="OBX59987.1"/>
    </source>
</evidence>
<keyword evidence="1" id="KW-0732">Signal</keyword>
<feature type="signal peptide" evidence="1">
    <location>
        <begin position="1"/>
        <end position="25"/>
    </location>
</feature>
<evidence type="ECO:0000256" key="1">
    <source>
        <dbReference type="SAM" id="SignalP"/>
    </source>
</evidence>
<organism evidence="2 3">
    <name type="scientific">Moraxella lacunata</name>
    <dbReference type="NCBI Taxonomy" id="477"/>
    <lineage>
        <taxon>Bacteria</taxon>
        <taxon>Pseudomonadati</taxon>
        <taxon>Pseudomonadota</taxon>
        <taxon>Gammaproteobacteria</taxon>
        <taxon>Moraxellales</taxon>
        <taxon>Moraxellaceae</taxon>
        <taxon>Moraxella</taxon>
    </lineage>
</organism>
<dbReference type="OrthoDB" id="6649819at2"/>
<protein>
    <submittedName>
        <fullName evidence="2">Uncharacterized protein</fullName>
    </submittedName>
</protein>
<dbReference type="AlphaFoldDB" id="A0A1B8PW95"/>
<dbReference type="Proteomes" id="UP000092607">
    <property type="component" value="Unassembled WGS sequence"/>
</dbReference>
<proteinExistence type="predicted"/>
<evidence type="ECO:0000313" key="3">
    <source>
        <dbReference type="Proteomes" id="UP000092607"/>
    </source>
</evidence>
<dbReference type="RefSeq" id="WP_065256344.1">
    <property type="nucleotide sequence ID" value="NZ_JARDJM010000033.1"/>
</dbReference>
<reference evidence="2 3" key="1">
    <citation type="submission" date="2016-06" db="EMBL/GenBank/DDBJ databases">
        <title>Draft genome of Moraxella lacunata CCUG 57757A.</title>
        <authorList>
            <person name="Salva-Serra F."/>
            <person name="Engstrom-Jakobsson H."/>
            <person name="Thorell K."/>
            <person name="Gonzales-Siles L."/>
            <person name="Karlsson R."/>
            <person name="Boulund F."/>
            <person name="Engstrand L."/>
            <person name="Kristiansson E."/>
            <person name="Moore E."/>
        </authorList>
    </citation>
    <scope>NUCLEOTIDE SEQUENCE [LARGE SCALE GENOMIC DNA]</scope>
    <source>
        <strain evidence="2 3">CCUG 57757A</strain>
    </source>
</reference>
<sequence>MQKPNKLICTLGTLALFGISGTAHSAVTLSADESARIEEIAGICMVASKGVYDIAIDHQNGVSKDKAKKNLDKALKRVEKSFSKKDMVSFIDETWHNGLNIIYKMPVYDDKADKERFVQQAVEGSLNACFDDLDG</sequence>